<evidence type="ECO:0000256" key="1">
    <source>
        <dbReference type="ARBA" id="ARBA00006432"/>
    </source>
</evidence>
<dbReference type="Pfam" id="PF00501">
    <property type="entry name" value="AMP-binding"/>
    <property type="match status" value="1"/>
</dbReference>
<keyword evidence="2" id="KW-0436">Ligase</keyword>
<evidence type="ECO:0000259" key="3">
    <source>
        <dbReference type="Pfam" id="PF00501"/>
    </source>
</evidence>
<dbReference type="PANTHER" id="PTHR43201:SF5">
    <property type="entry name" value="MEDIUM-CHAIN ACYL-COA LIGASE ACSF2, MITOCHONDRIAL"/>
    <property type="match status" value="1"/>
</dbReference>
<dbReference type="InterPro" id="IPR025110">
    <property type="entry name" value="AMP-bd_C"/>
</dbReference>
<dbReference type="Gene3D" id="3.40.50.12780">
    <property type="entry name" value="N-terminal domain of ligase-like"/>
    <property type="match status" value="1"/>
</dbReference>
<dbReference type="PANTHER" id="PTHR43201">
    <property type="entry name" value="ACYL-COA SYNTHETASE"/>
    <property type="match status" value="1"/>
</dbReference>
<dbReference type="SUPFAM" id="SSF56801">
    <property type="entry name" value="Acetyl-CoA synthetase-like"/>
    <property type="match status" value="1"/>
</dbReference>
<comment type="similarity">
    <text evidence="1">Belongs to the ATP-dependent AMP-binding enzyme family.</text>
</comment>
<dbReference type="KEGG" id="kmn:HW532_14055"/>
<proteinExistence type="inferred from homology"/>
<dbReference type="Pfam" id="PF13193">
    <property type="entry name" value="AMP-binding_C"/>
    <property type="match status" value="1"/>
</dbReference>
<sequence length="531" mass="55486">MPHGEETALGALVDAADGHAAALVHDGRTITYGEISEASRRVAGGLARLGIARGDRVAIWLPNTPDWLVAFLALARLGAVAVSVNTRFRSAEVEDIVGRSGCRALILWPGFRNIDFAGILAGVAPAALALLDHVVTVGDAPRAPLVAGAQTTAFADLLKAEPLEADEGGPDHPCLIFTTSGTTSKPKFVLHRQGALAAHARHAATGLGYREAGTVLLQLLPFCGTFGLTQALAGFAAGRPAVLQTVFDAQEAVRLIAAHGVTQFNASDEMIARLVAAAEDARAFQTVRFCGFARFSGEPGIVEAADAKGLAMVGLFGMSETHALFAVQPRDDPERRTLAGGVPVVPGARVRAVDPETGETLADGETGMLEILSPTRMVGYFGNAEATREAIAADGYFRTGDLGYTTGDGGFVFVGRGGDALRLGGFLVSPAEIEAHLETHPAVKACAVVAGSGALAGKAVAFVETAQAPADEEALRAFCAKRLARFKVPARLFAVDELPRVHSANGAKILRNVLRDWAAERTRTTPEEDRP</sequence>
<dbReference type="GO" id="GO:0031956">
    <property type="term" value="F:medium-chain fatty acid-CoA ligase activity"/>
    <property type="evidence" value="ECO:0007669"/>
    <property type="project" value="TreeGrafter"/>
</dbReference>
<dbReference type="Gene3D" id="3.30.300.30">
    <property type="match status" value="1"/>
</dbReference>
<dbReference type="InterPro" id="IPR045851">
    <property type="entry name" value="AMP-bd_C_sf"/>
</dbReference>
<dbReference type="InterPro" id="IPR000873">
    <property type="entry name" value="AMP-dep_synth/lig_dom"/>
</dbReference>
<dbReference type="InterPro" id="IPR042099">
    <property type="entry name" value="ANL_N_sf"/>
</dbReference>
<dbReference type="GO" id="GO:0006631">
    <property type="term" value="P:fatty acid metabolic process"/>
    <property type="evidence" value="ECO:0007669"/>
    <property type="project" value="TreeGrafter"/>
</dbReference>
<dbReference type="InterPro" id="IPR020845">
    <property type="entry name" value="AMP-binding_CS"/>
</dbReference>
<dbReference type="AlphaFoldDB" id="A0A7S8C5D7"/>
<accession>A0A7S8C5D7</accession>
<evidence type="ECO:0000259" key="4">
    <source>
        <dbReference type="Pfam" id="PF13193"/>
    </source>
</evidence>
<feature type="domain" description="AMP-binding enzyme C-terminal" evidence="4">
    <location>
        <begin position="432"/>
        <end position="503"/>
    </location>
</feature>
<name>A0A7S8C5D7_9HYPH</name>
<feature type="domain" description="AMP-dependent synthetase/ligase" evidence="3">
    <location>
        <begin position="18"/>
        <end position="381"/>
    </location>
</feature>
<gene>
    <name evidence="5" type="ORF">HW532_14055</name>
</gene>
<evidence type="ECO:0000256" key="2">
    <source>
        <dbReference type="ARBA" id="ARBA00022598"/>
    </source>
</evidence>
<reference evidence="5 6" key="1">
    <citation type="submission" date="2020-06" db="EMBL/GenBank/DDBJ databases">
        <title>Genome sequence of 2 isolates from Red Sea Mangroves.</title>
        <authorList>
            <person name="Sefrji F."/>
            <person name="Michoud G."/>
            <person name="Merlino G."/>
            <person name="Daffonchio D."/>
        </authorList>
    </citation>
    <scope>NUCLEOTIDE SEQUENCE [LARGE SCALE GENOMIC DNA]</scope>
    <source>
        <strain evidence="5 6">R1DC25</strain>
    </source>
</reference>
<dbReference type="RefSeq" id="WP_213161074.1">
    <property type="nucleotide sequence ID" value="NZ_CP058214.1"/>
</dbReference>
<dbReference type="Proteomes" id="UP000593594">
    <property type="component" value="Chromosome"/>
</dbReference>
<keyword evidence="6" id="KW-1185">Reference proteome</keyword>
<evidence type="ECO:0000313" key="5">
    <source>
        <dbReference type="EMBL" id="QPC43712.1"/>
    </source>
</evidence>
<dbReference type="PROSITE" id="PS00455">
    <property type="entry name" value="AMP_BINDING"/>
    <property type="match status" value="1"/>
</dbReference>
<organism evidence="5 6">
    <name type="scientific">Kaustia mangrovi</name>
    <dbReference type="NCBI Taxonomy" id="2593653"/>
    <lineage>
        <taxon>Bacteria</taxon>
        <taxon>Pseudomonadati</taxon>
        <taxon>Pseudomonadota</taxon>
        <taxon>Alphaproteobacteria</taxon>
        <taxon>Hyphomicrobiales</taxon>
        <taxon>Parvibaculaceae</taxon>
        <taxon>Kaustia</taxon>
    </lineage>
</organism>
<evidence type="ECO:0000313" key="6">
    <source>
        <dbReference type="Proteomes" id="UP000593594"/>
    </source>
</evidence>
<protein>
    <submittedName>
        <fullName evidence="5">AMP-binding protein</fullName>
    </submittedName>
</protein>
<dbReference type="EMBL" id="CP058214">
    <property type="protein sequence ID" value="QPC43712.1"/>
    <property type="molecule type" value="Genomic_DNA"/>
</dbReference>